<protein>
    <submittedName>
        <fullName evidence="2">Uncharacterized protein</fullName>
    </submittedName>
</protein>
<accession>A0ABY7G6Z0</accession>
<dbReference type="Proteomes" id="UP001164746">
    <property type="component" value="Chromosome 16"/>
</dbReference>
<gene>
    <name evidence="2" type="ORF">MAR_003731</name>
</gene>
<feature type="chain" id="PRO_5046369095" evidence="1">
    <location>
        <begin position="23"/>
        <end position="173"/>
    </location>
</feature>
<evidence type="ECO:0000313" key="2">
    <source>
        <dbReference type="EMBL" id="WAR30163.1"/>
    </source>
</evidence>
<proteinExistence type="predicted"/>
<reference evidence="2" key="1">
    <citation type="submission" date="2022-11" db="EMBL/GenBank/DDBJ databases">
        <title>Centuries of genome instability and evolution in soft-shell clam transmissible cancer (bioRxiv).</title>
        <authorList>
            <person name="Hart S.F.M."/>
            <person name="Yonemitsu M.A."/>
            <person name="Giersch R.M."/>
            <person name="Beal B.F."/>
            <person name="Arriagada G."/>
            <person name="Davis B.W."/>
            <person name="Ostrander E.A."/>
            <person name="Goff S.P."/>
            <person name="Metzger M.J."/>
        </authorList>
    </citation>
    <scope>NUCLEOTIDE SEQUENCE</scope>
    <source>
        <strain evidence="2">MELC-2E11</strain>
        <tissue evidence="2">Siphon/mantle</tissue>
    </source>
</reference>
<evidence type="ECO:0000313" key="3">
    <source>
        <dbReference type="Proteomes" id="UP001164746"/>
    </source>
</evidence>
<keyword evidence="3" id="KW-1185">Reference proteome</keyword>
<evidence type="ECO:0000256" key="1">
    <source>
        <dbReference type="SAM" id="SignalP"/>
    </source>
</evidence>
<keyword evidence="1" id="KW-0732">Signal</keyword>
<sequence>MGSFKSLVLLAMVCVQLQMIASMTNYEFYQAVKPYIDDENVEYRGRAVADDDDVIYLPGGPNDEFDHMPALCYGVPGLSIAKVCLDLYGLDMAQRKICAKVVGKLDIKVHEFKVNLDLGCVKIPILKDADSLYLGQAGADDVDMPYADVTKPADRLMSLFVTELWKSLNNLDN</sequence>
<feature type="signal peptide" evidence="1">
    <location>
        <begin position="1"/>
        <end position="22"/>
    </location>
</feature>
<organism evidence="2 3">
    <name type="scientific">Mya arenaria</name>
    <name type="common">Soft-shell clam</name>
    <dbReference type="NCBI Taxonomy" id="6604"/>
    <lineage>
        <taxon>Eukaryota</taxon>
        <taxon>Metazoa</taxon>
        <taxon>Spiralia</taxon>
        <taxon>Lophotrochozoa</taxon>
        <taxon>Mollusca</taxon>
        <taxon>Bivalvia</taxon>
        <taxon>Autobranchia</taxon>
        <taxon>Heteroconchia</taxon>
        <taxon>Euheterodonta</taxon>
        <taxon>Imparidentia</taxon>
        <taxon>Neoheterodontei</taxon>
        <taxon>Myida</taxon>
        <taxon>Myoidea</taxon>
        <taxon>Myidae</taxon>
        <taxon>Mya</taxon>
    </lineage>
</organism>
<name>A0ABY7G6Z0_MYAAR</name>
<dbReference type="EMBL" id="CP111027">
    <property type="protein sequence ID" value="WAR30163.1"/>
    <property type="molecule type" value="Genomic_DNA"/>
</dbReference>